<evidence type="ECO:0000256" key="2">
    <source>
        <dbReference type="ARBA" id="ARBA00022884"/>
    </source>
</evidence>
<protein>
    <recommendedName>
        <fullName evidence="5">Large ribosomal subunit protein uL6</fullName>
    </recommendedName>
</protein>
<dbReference type="Proteomes" id="UP000186940">
    <property type="component" value="Unassembled WGS sequence"/>
</dbReference>
<proteinExistence type="inferred from homology"/>
<dbReference type="GO" id="GO:0019843">
    <property type="term" value="F:rRNA binding"/>
    <property type="evidence" value="ECO:0007669"/>
    <property type="project" value="UniProtKB-UniRule"/>
</dbReference>
<keyword evidence="2 5" id="KW-0694">RNA-binding</keyword>
<feature type="domain" description="Large ribosomal subunit protein uL6 alpha-beta" evidence="6">
    <location>
        <begin position="8"/>
        <end position="80"/>
    </location>
</feature>
<evidence type="ECO:0000313" key="7">
    <source>
        <dbReference type="EMBL" id="OFV68634.1"/>
    </source>
</evidence>
<evidence type="ECO:0000256" key="4">
    <source>
        <dbReference type="ARBA" id="ARBA00023274"/>
    </source>
</evidence>
<keyword evidence="8" id="KW-1185">Reference proteome</keyword>
<dbReference type="PATRIC" id="fig|1838285.3.peg.312"/>
<dbReference type="GO" id="GO:0002181">
    <property type="term" value="P:cytoplasmic translation"/>
    <property type="evidence" value="ECO:0007669"/>
    <property type="project" value="TreeGrafter"/>
</dbReference>
<comment type="caution">
    <text evidence="7">The sequence shown here is derived from an EMBL/GenBank/DDBJ whole genome shotgun (WGS) entry which is preliminary data.</text>
</comment>
<keyword evidence="4 5" id="KW-0687">Ribonucleoprotein</keyword>
<evidence type="ECO:0000256" key="1">
    <source>
        <dbReference type="ARBA" id="ARBA00022730"/>
    </source>
</evidence>
<organism evidence="7 8">
    <name type="scientific">Candidatus Syntropharchaeum caldarium</name>
    <dbReference type="NCBI Taxonomy" id="1838285"/>
    <lineage>
        <taxon>Archaea</taxon>
        <taxon>Methanobacteriati</taxon>
        <taxon>Methanobacteriota</taxon>
        <taxon>Stenosarchaea group</taxon>
        <taxon>Methanomicrobia</taxon>
        <taxon>Methanosarcinales</taxon>
        <taxon>ANME-2 cluster</taxon>
        <taxon>Candidatus Syntropharchaeum</taxon>
    </lineage>
</organism>
<dbReference type="Gene3D" id="3.90.930.12">
    <property type="entry name" value="Ribosomal protein L6, alpha-beta domain"/>
    <property type="match status" value="2"/>
</dbReference>
<evidence type="ECO:0000259" key="6">
    <source>
        <dbReference type="Pfam" id="PF00347"/>
    </source>
</evidence>
<dbReference type="HAMAP" id="MF_01365_A">
    <property type="entry name" value="Ribosomal_uL6_A"/>
    <property type="match status" value="1"/>
</dbReference>
<dbReference type="EMBL" id="LYOS01000001">
    <property type="protein sequence ID" value="OFV68634.1"/>
    <property type="molecule type" value="Genomic_DNA"/>
</dbReference>
<dbReference type="NCBIfam" id="NF004037">
    <property type="entry name" value="PRK05518.1"/>
    <property type="match status" value="1"/>
</dbReference>
<accession>A0A1F2PC82</accession>
<keyword evidence="3 5" id="KW-0689">Ribosomal protein</keyword>
<comment type="function">
    <text evidence="5">This protein binds to the 23S rRNA, and is important in its secondary structure. It is located near the subunit interface in the base of the L7/L12 stalk, and near the tRNA binding site of the peptidyltransferase center.</text>
</comment>
<gene>
    <name evidence="5" type="primary">rpl6</name>
    <name evidence="7" type="ORF">SCAL_000310</name>
</gene>
<feature type="domain" description="Large ribosomal subunit protein uL6 alpha-beta" evidence="6">
    <location>
        <begin position="92"/>
        <end position="166"/>
    </location>
</feature>
<dbReference type="InterPro" id="IPR000702">
    <property type="entry name" value="Ribosomal_uL6-like"/>
</dbReference>
<name>A0A1F2PC82_9EURY</name>
<dbReference type="InterPro" id="IPR036789">
    <property type="entry name" value="Ribosomal_uL6-like_a/b-dom_sf"/>
</dbReference>
<evidence type="ECO:0000256" key="5">
    <source>
        <dbReference type="HAMAP-Rule" id="MF_01365"/>
    </source>
</evidence>
<sequence>MYTKEIEIPDDVKIEIDRGSVKVARGNTEITRELWHPAITITQHDNIIEVATKKNQRNIQALAKTFASHIQNMIEGVTNGFEYRMKVVYSHFPIQLKVEKDHLLIENFLGERSPRKAKIMEGVTVKISGTDLIITGANKEAVGQTAANIEQATRIKRRDQRVFQDGVYIVSKAKGEAA</sequence>
<dbReference type="PANTHER" id="PTHR11655:SF16">
    <property type="entry name" value="60S RIBOSOMAL PROTEIN L9"/>
    <property type="match status" value="1"/>
</dbReference>
<evidence type="ECO:0000256" key="3">
    <source>
        <dbReference type="ARBA" id="ARBA00022980"/>
    </source>
</evidence>
<dbReference type="GO" id="GO:0003735">
    <property type="term" value="F:structural constituent of ribosome"/>
    <property type="evidence" value="ECO:0007669"/>
    <property type="project" value="UniProtKB-UniRule"/>
</dbReference>
<dbReference type="SUPFAM" id="SSF56053">
    <property type="entry name" value="Ribosomal protein L6"/>
    <property type="match status" value="2"/>
</dbReference>
<dbReference type="STRING" id="1838285.SCAL_000310"/>
<dbReference type="InterPro" id="IPR019907">
    <property type="entry name" value="Ribosomal_uL6_arc"/>
</dbReference>
<dbReference type="InterPro" id="IPR020040">
    <property type="entry name" value="Ribosomal_uL6_a/b-dom"/>
</dbReference>
<evidence type="ECO:0000313" key="8">
    <source>
        <dbReference type="Proteomes" id="UP000186940"/>
    </source>
</evidence>
<comment type="similarity">
    <text evidence="5">Belongs to the universal ribosomal protein uL6 family.</text>
</comment>
<dbReference type="AlphaFoldDB" id="A0A1F2PC82"/>
<comment type="subunit">
    <text evidence="5">Part of the 50S ribosomal subunit.</text>
</comment>
<dbReference type="PIRSF" id="PIRSF002162">
    <property type="entry name" value="Ribosomal_L6"/>
    <property type="match status" value="1"/>
</dbReference>
<dbReference type="GO" id="GO:0022625">
    <property type="term" value="C:cytosolic large ribosomal subunit"/>
    <property type="evidence" value="ECO:0007669"/>
    <property type="project" value="UniProtKB-UniRule"/>
</dbReference>
<dbReference type="FunFam" id="3.90.930.12:FF:000008">
    <property type="entry name" value="50S ribosomal protein L6"/>
    <property type="match status" value="1"/>
</dbReference>
<dbReference type="PANTHER" id="PTHR11655">
    <property type="entry name" value="60S/50S RIBOSOMAL PROTEIN L6/L9"/>
    <property type="match status" value="1"/>
</dbReference>
<dbReference type="PROSITE" id="PS00700">
    <property type="entry name" value="RIBOSOMAL_L6_2"/>
    <property type="match status" value="1"/>
</dbReference>
<dbReference type="NCBIfam" id="TIGR03653">
    <property type="entry name" value="uL6_arch"/>
    <property type="match status" value="1"/>
</dbReference>
<reference evidence="7" key="1">
    <citation type="submission" date="2016-05" db="EMBL/GenBank/DDBJ databases">
        <title>Microbial consortia oxidize butane by reversing methanogenesis.</title>
        <authorList>
            <person name="Laso-Perez R."/>
            <person name="Richter M."/>
            <person name="Wegener G."/>
            <person name="Musat F."/>
        </authorList>
    </citation>
    <scope>NUCLEOTIDE SEQUENCE [LARGE SCALE GENOMIC DNA]</scope>
    <source>
        <strain evidence="7">BOX2</strain>
    </source>
</reference>
<dbReference type="InterPro" id="IPR002359">
    <property type="entry name" value="Ribosomal_uL6_CS2"/>
</dbReference>
<dbReference type="Pfam" id="PF00347">
    <property type="entry name" value="Ribosomal_L6"/>
    <property type="match status" value="2"/>
</dbReference>
<keyword evidence="1 5" id="KW-0699">rRNA-binding</keyword>